<evidence type="ECO:0000259" key="2">
    <source>
        <dbReference type="SMART" id="SM00226"/>
    </source>
</evidence>
<reference evidence="3" key="1">
    <citation type="submission" date="2021-04" db="EMBL/GenBank/DDBJ databases">
        <title>Genome based classification of Actinospica acidithermotolerans sp. nov., an actinobacterium isolated from an Indonesian hot spring.</title>
        <authorList>
            <person name="Kusuma A.B."/>
            <person name="Putra K.E."/>
            <person name="Nafisah S."/>
            <person name="Loh J."/>
            <person name="Nouioui I."/>
            <person name="Goodfellow M."/>
        </authorList>
    </citation>
    <scope>NUCLEOTIDE SEQUENCE</scope>
    <source>
        <strain evidence="3">CSCA 57</strain>
    </source>
</reference>
<dbReference type="EMBL" id="JAGSOG010000298">
    <property type="protein sequence ID" value="MBR7838520.1"/>
    <property type="molecule type" value="Genomic_DNA"/>
</dbReference>
<accession>A0A941EUE5</accession>
<evidence type="ECO:0000313" key="3">
    <source>
        <dbReference type="EMBL" id="MBR7838520.1"/>
    </source>
</evidence>
<keyword evidence="4" id="KW-1185">Reference proteome</keyword>
<proteinExistence type="predicted"/>
<protein>
    <recommendedName>
        <fullName evidence="2">Phosphotyrosine protein phosphatase I domain-containing protein</fullName>
    </recommendedName>
</protein>
<dbReference type="InterPro" id="IPR036196">
    <property type="entry name" value="Ptyr_pPase_sf"/>
</dbReference>
<dbReference type="Gene3D" id="3.40.50.2300">
    <property type="match status" value="1"/>
</dbReference>
<dbReference type="InterPro" id="IPR023485">
    <property type="entry name" value="Ptyr_pPase"/>
</dbReference>
<dbReference type="SUPFAM" id="SSF52788">
    <property type="entry name" value="Phosphotyrosine protein phosphatases I"/>
    <property type="match status" value="1"/>
</dbReference>
<dbReference type="Pfam" id="PF01451">
    <property type="entry name" value="LMWPc"/>
    <property type="match status" value="1"/>
</dbReference>
<feature type="domain" description="Phosphotyrosine protein phosphatase I" evidence="2">
    <location>
        <begin position="1"/>
        <end position="111"/>
    </location>
</feature>
<name>A0A941EUE5_9ACTN</name>
<evidence type="ECO:0000256" key="1">
    <source>
        <dbReference type="ARBA" id="ARBA00022849"/>
    </source>
</evidence>
<gene>
    <name evidence="3" type="ORF">KDL01_34960</name>
</gene>
<dbReference type="AlphaFoldDB" id="A0A941EUE5"/>
<evidence type="ECO:0000313" key="4">
    <source>
        <dbReference type="Proteomes" id="UP000675781"/>
    </source>
</evidence>
<dbReference type="PANTHER" id="PTHR43428:SF1">
    <property type="entry name" value="ARSENATE REDUCTASE"/>
    <property type="match status" value="1"/>
</dbReference>
<dbReference type="Proteomes" id="UP000675781">
    <property type="component" value="Unassembled WGS sequence"/>
</dbReference>
<keyword evidence="1" id="KW-0059">Arsenical resistance</keyword>
<dbReference type="PANTHER" id="PTHR43428">
    <property type="entry name" value="ARSENATE REDUCTASE"/>
    <property type="match status" value="1"/>
</dbReference>
<dbReference type="SMART" id="SM00226">
    <property type="entry name" value="LMWPc"/>
    <property type="match status" value="1"/>
</dbReference>
<dbReference type="GO" id="GO:0046685">
    <property type="term" value="P:response to arsenic-containing substance"/>
    <property type="evidence" value="ECO:0007669"/>
    <property type="project" value="UniProtKB-KW"/>
</dbReference>
<organism evidence="3 4">
    <name type="scientific">Actinospica durhamensis</name>
    <dbReference type="NCBI Taxonomy" id="1508375"/>
    <lineage>
        <taxon>Bacteria</taxon>
        <taxon>Bacillati</taxon>
        <taxon>Actinomycetota</taxon>
        <taxon>Actinomycetes</taxon>
        <taxon>Catenulisporales</taxon>
        <taxon>Actinospicaceae</taxon>
        <taxon>Actinospica</taxon>
    </lineage>
</organism>
<comment type="caution">
    <text evidence="3">The sequence shown here is derived from an EMBL/GenBank/DDBJ whole genome shotgun (WGS) entry which is preliminary data.</text>
</comment>
<sequence length="120" mass="12475">MAAALLTHRSGGAVTARSAGSHPAAELDPVVIQALREIGIDPSDAYPKPLTDEVVRAADAVVTMGCGDACPIHPGKRYLDLHLPDPEGAALDEVRAIRDQIDLHVSALLTELTPTPTPAA</sequence>